<reference evidence="2 3" key="1">
    <citation type="submission" date="2022-03" db="EMBL/GenBank/DDBJ databases">
        <authorList>
            <person name="Macdonald S."/>
            <person name="Ahmed S."/>
            <person name="Newling K."/>
        </authorList>
    </citation>
    <scope>NUCLEOTIDE SEQUENCE [LARGE SCALE GENOMIC DNA]</scope>
</reference>
<keyword evidence="3" id="KW-1185">Reference proteome</keyword>
<name>A0ABC8JVD6_ERUVS</name>
<comment type="caution">
    <text evidence="2">The sequence shown here is derived from an EMBL/GenBank/DDBJ whole genome shotgun (WGS) entry which is preliminary data.</text>
</comment>
<evidence type="ECO:0000313" key="3">
    <source>
        <dbReference type="Proteomes" id="UP001642260"/>
    </source>
</evidence>
<gene>
    <name evidence="2" type="ORF">ERUC_LOCUS16039</name>
</gene>
<organism evidence="2 3">
    <name type="scientific">Eruca vesicaria subsp. sativa</name>
    <name type="common">Garden rocket</name>
    <name type="synonym">Eruca sativa</name>
    <dbReference type="NCBI Taxonomy" id="29727"/>
    <lineage>
        <taxon>Eukaryota</taxon>
        <taxon>Viridiplantae</taxon>
        <taxon>Streptophyta</taxon>
        <taxon>Embryophyta</taxon>
        <taxon>Tracheophyta</taxon>
        <taxon>Spermatophyta</taxon>
        <taxon>Magnoliopsida</taxon>
        <taxon>eudicotyledons</taxon>
        <taxon>Gunneridae</taxon>
        <taxon>Pentapetalae</taxon>
        <taxon>rosids</taxon>
        <taxon>malvids</taxon>
        <taxon>Brassicales</taxon>
        <taxon>Brassicaceae</taxon>
        <taxon>Brassiceae</taxon>
        <taxon>Eruca</taxon>
    </lineage>
</organism>
<dbReference type="InterPro" id="IPR017451">
    <property type="entry name" value="F-box-assoc_interact_dom"/>
</dbReference>
<accession>A0ABC8JVD6</accession>
<evidence type="ECO:0000313" key="2">
    <source>
        <dbReference type="EMBL" id="CAH8343184.1"/>
    </source>
</evidence>
<evidence type="ECO:0000259" key="1">
    <source>
        <dbReference type="Pfam" id="PF07734"/>
    </source>
</evidence>
<feature type="domain" description="F-box associated beta-propeller type 1" evidence="1">
    <location>
        <begin position="55"/>
        <end position="159"/>
    </location>
</feature>
<dbReference type="Pfam" id="PF07734">
    <property type="entry name" value="FBA_1"/>
    <property type="match status" value="1"/>
</dbReference>
<sequence length="162" mass="18813">MESCPLSDDRLEKRETQQEELVVSHAHYSGEHQFVFTDSGPKISSLGIEEQKTVVDPLSLIVQDFTLIKVRPYDPINVYKTVHCDGLLLYVMDNQLLVWNPLLKETSWIKCGSDFHHRDDTYSLGYLSYCDYRILRFRRASNSRNRPSRVEVCEAASKTRKV</sequence>
<dbReference type="EMBL" id="CAKOAT010150598">
    <property type="protein sequence ID" value="CAH8343184.1"/>
    <property type="molecule type" value="Genomic_DNA"/>
</dbReference>
<dbReference type="Proteomes" id="UP001642260">
    <property type="component" value="Unassembled WGS sequence"/>
</dbReference>
<dbReference type="NCBIfam" id="TIGR01640">
    <property type="entry name" value="F_box_assoc_1"/>
    <property type="match status" value="1"/>
</dbReference>
<protein>
    <recommendedName>
        <fullName evidence="1">F-box associated beta-propeller type 1 domain-containing protein</fullName>
    </recommendedName>
</protein>
<dbReference type="AlphaFoldDB" id="A0ABC8JVD6"/>
<proteinExistence type="predicted"/>
<dbReference type="InterPro" id="IPR006527">
    <property type="entry name" value="F-box-assoc_dom_typ1"/>
</dbReference>